<dbReference type="EMBL" id="PVNP01000152">
    <property type="protein sequence ID" value="PRO72917.1"/>
    <property type="molecule type" value="Genomic_DNA"/>
</dbReference>
<evidence type="ECO:0000313" key="2">
    <source>
        <dbReference type="Proteomes" id="UP000238949"/>
    </source>
</evidence>
<name>A0A2S9V8W5_9ALTE</name>
<accession>A0A2S9V8W5</accession>
<comment type="caution">
    <text evidence="1">The sequence shown here is derived from an EMBL/GenBank/DDBJ whole genome shotgun (WGS) entry which is preliminary data.</text>
</comment>
<gene>
    <name evidence="1" type="ORF">C6Y40_14045</name>
</gene>
<dbReference type="AlphaFoldDB" id="A0A2S9V8W5"/>
<keyword evidence="2" id="KW-1185">Reference proteome</keyword>
<proteinExistence type="predicted"/>
<evidence type="ECO:0008006" key="3">
    <source>
        <dbReference type="Google" id="ProtNLM"/>
    </source>
</evidence>
<reference evidence="2" key="1">
    <citation type="journal article" date="2020" name="Int. J. Syst. Evol. Microbiol.">
        <title>Alteromonas alba sp. nov., a marine bacterium isolated from the seawater of the West Pacific Ocean.</title>
        <authorList>
            <person name="Sun C."/>
            <person name="Wu Y.-H."/>
            <person name="Xamxidin M."/>
            <person name="Cheng H."/>
            <person name="Xu X.-W."/>
        </authorList>
    </citation>
    <scope>NUCLEOTIDE SEQUENCE [LARGE SCALE GENOMIC DNA]</scope>
    <source>
        <strain evidence="2">190</strain>
    </source>
</reference>
<dbReference type="Proteomes" id="UP000238949">
    <property type="component" value="Unassembled WGS sequence"/>
</dbReference>
<evidence type="ECO:0000313" key="1">
    <source>
        <dbReference type="EMBL" id="PRO72917.1"/>
    </source>
</evidence>
<protein>
    <recommendedName>
        <fullName evidence="3">Glycosyltransferase</fullName>
    </recommendedName>
</protein>
<sequence length="294" mass="33181">MIRKSTVTLENYWVIFVVYSSARIAEKHKRFRALFKLFKTFGAEGVVIVNNAADDDAVKIEEFFADYPADRVTGTNQNAEFSGWVEGLTYLRENRKIDESTSFILLNDTVFSHYPLYLSSVVKYLQAAAQLRQLPVPVIGGSLHKMAQRECTILGMNLPSFVATAIFMVNASAANLLVDQCQKVFGECKNVSTWQADSYSLLKQFYNESGAYYVGSWLFSGGWYNSSSFEAFNKDLLRLKLTAIMCEHSISARILASQGELLDYEEAAPSKGLLSTLRQFTLSQVRAIHKYRNQ</sequence>
<dbReference type="RefSeq" id="WP_105935139.1">
    <property type="nucleotide sequence ID" value="NZ_PVNP01000152.1"/>
</dbReference>
<organism evidence="1 2">
    <name type="scientific">Alteromonas alba</name>
    <dbReference type="NCBI Taxonomy" id="2079529"/>
    <lineage>
        <taxon>Bacteria</taxon>
        <taxon>Pseudomonadati</taxon>
        <taxon>Pseudomonadota</taxon>
        <taxon>Gammaproteobacteria</taxon>
        <taxon>Alteromonadales</taxon>
        <taxon>Alteromonadaceae</taxon>
        <taxon>Alteromonas/Salinimonas group</taxon>
        <taxon>Alteromonas</taxon>
    </lineage>
</organism>